<feature type="transmembrane region" description="Helical" evidence="1">
    <location>
        <begin position="147"/>
        <end position="169"/>
    </location>
</feature>
<feature type="transmembrane region" description="Helical" evidence="1">
    <location>
        <begin position="207"/>
        <end position="224"/>
    </location>
</feature>
<dbReference type="Pfam" id="PF01757">
    <property type="entry name" value="Acyl_transf_3"/>
    <property type="match status" value="1"/>
</dbReference>
<evidence type="ECO:0000259" key="2">
    <source>
        <dbReference type="Pfam" id="PF01757"/>
    </source>
</evidence>
<organism evidence="3 4">
    <name type="scientific">Methylobacterium isbiliense</name>
    <dbReference type="NCBI Taxonomy" id="315478"/>
    <lineage>
        <taxon>Bacteria</taxon>
        <taxon>Pseudomonadati</taxon>
        <taxon>Pseudomonadota</taxon>
        <taxon>Alphaproteobacteria</taxon>
        <taxon>Hyphomicrobiales</taxon>
        <taxon>Methylobacteriaceae</taxon>
        <taxon>Methylobacterium</taxon>
    </lineage>
</organism>
<evidence type="ECO:0000313" key="3">
    <source>
        <dbReference type="EMBL" id="GJE00604.1"/>
    </source>
</evidence>
<reference evidence="3" key="2">
    <citation type="submission" date="2021-08" db="EMBL/GenBank/DDBJ databases">
        <authorList>
            <person name="Tani A."/>
            <person name="Ola A."/>
            <person name="Ogura Y."/>
            <person name="Katsura K."/>
            <person name="Hayashi T."/>
        </authorList>
    </citation>
    <scope>NUCLEOTIDE SEQUENCE</scope>
    <source>
        <strain evidence="3">DSM 17168</strain>
    </source>
</reference>
<sequence length="373" mass="40045">MTDLTYRPFGAFRLLLAILVVQQHFLANLAPEGLSAAAQPYEVGSLAVLAFFALSGFVICEAADRVYAGRPGAFLANRLLRIVPLFLAAALAAVAVCGLFAALGTLRLDRAGESLPESAFTVWNLAANLLGFVPFSNLAMTYKFVSIAWAVRLEMLFYAAVAGALALGWLGSRLGRERWTLARTSFAVALATVPLFGLAMLKRAPETFTLAPYFWFGGALYFALRGRSRGAAVAVALSLAAILWEFAARPPRHPDLGFERAVGVELELLLGMLAAIAILAQCRLAGFRRADRSLGDLTYALYLSHVAVMVLVLSLTRGFTLTGYLAGLALTLPVAVGFYALIEPAVGRARDAIRGGRLPRLPGRETRKILQPS</sequence>
<reference evidence="3" key="1">
    <citation type="journal article" date="2021" name="Front. Microbiol.">
        <title>Comprehensive Comparative Genomics and Phenotyping of Methylobacterium Species.</title>
        <authorList>
            <person name="Alessa O."/>
            <person name="Ogura Y."/>
            <person name="Fujitani Y."/>
            <person name="Takami H."/>
            <person name="Hayashi T."/>
            <person name="Sahin N."/>
            <person name="Tani A."/>
        </authorList>
    </citation>
    <scope>NUCLEOTIDE SEQUENCE</scope>
    <source>
        <strain evidence="3">DSM 17168</strain>
    </source>
</reference>
<gene>
    <name evidence="3" type="ORF">GMJLKIPL_2527</name>
</gene>
<dbReference type="InterPro" id="IPR050879">
    <property type="entry name" value="Acyltransferase_3"/>
</dbReference>
<feature type="transmembrane region" description="Helical" evidence="1">
    <location>
        <begin position="268"/>
        <end position="285"/>
    </location>
</feature>
<accession>A0ABQ4SDH9</accession>
<feature type="transmembrane region" description="Helical" evidence="1">
    <location>
        <begin position="321"/>
        <end position="342"/>
    </location>
</feature>
<feature type="transmembrane region" description="Helical" evidence="1">
    <location>
        <begin position="297"/>
        <end position="315"/>
    </location>
</feature>
<dbReference type="PANTHER" id="PTHR23028">
    <property type="entry name" value="ACETYLTRANSFERASE"/>
    <property type="match status" value="1"/>
</dbReference>
<keyword evidence="4" id="KW-1185">Reference proteome</keyword>
<feature type="domain" description="Acyltransferase 3" evidence="2">
    <location>
        <begin position="12"/>
        <end position="339"/>
    </location>
</feature>
<evidence type="ECO:0000313" key="4">
    <source>
        <dbReference type="Proteomes" id="UP001055153"/>
    </source>
</evidence>
<comment type="caution">
    <text evidence="3">The sequence shown here is derived from an EMBL/GenBank/DDBJ whole genome shotgun (WGS) entry which is preliminary data.</text>
</comment>
<keyword evidence="1" id="KW-0812">Transmembrane</keyword>
<feature type="transmembrane region" description="Helical" evidence="1">
    <location>
        <begin position="48"/>
        <end position="67"/>
    </location>
</feature>
<keyword evidence="1" id="KW-0472">Membrane</keyword>
<name>A0ABQ4SDH9_9HYPH</name>
<dbReference type="PANTHER" id="PTHR23028:SF131">
    <property type="entry name" value="BLR2367 PROTEIN"/>
    <property type="match status" value="1"/>
</dbReference>
<keyword evidence="1" id="KW-1133">Transmembrane helix</keyword>
<protein>
    <recommendedName>
        <fullName evidence="2">Acyltransferase 3 domain-containing protein</fullName>
    </recommendedName>
</protein>
<feature type="transmembrane region" description="Helical" evidence="1">
    <location>
        <begin position="79"/>
        <end position="103"/>
    </location>
</feature>
<evidence type="ECO:0000256" key="1">
    <source>
        <dbReference type="SAM" id="Phobius"/>
    </source>
</evidence>
<dbReference type="RefSeq" id="WP_238235488.1">
    <property type="nucleotide sequence ID" value="NZ_BPQQ01000029.1"/>
</dbReference>
<proteinExistence type="predicted"/>
<dbReference type="InterPro" id="IPR002656">
    <property type="entry name" value="Acyl_transf_3_dom"/>
</dbReference>
<dbReference type="Proteomes" id="UP001055153">
    <property type="component" value="Unassembled WGS sequence"/>
</dbReference>
<dbReference type="EMBL" id="BPQQ01000029">
    <property type="protein sequence ID" value="GJE00604.1"/>
    <property type="molecule type" value="Genomic_DNA"/>
</dbReference>
<feature type="transmembrane region" description="Helical" evidence="1">
    <location>
        <begin position="231"/>
        <end position="248"/>
    </location>
</feature>